<accession>A0A4Z0NU35</accession>
<dbReference type="RefSeq" id="WP_135414569.1">
    <property type="nucleotide sequence ID" value="NZ_SRLB01000006.1"/>
</dbReference>
<dbReference type="OrthoDB" id="7997982at2"/>
<evidence type="ECO:0000313" key="1">
    <source>
        <dbReference type="EMBL" id="TGE00289.1"/>
    </source>
</evidence>
<dbReference type="EMBL" id="SRLB01000006">
    <property type="protein sequence ID" value="TGE00289.1"/>
    <property type="molecule type" value="Genomic_DNA"/>
</dbReference>
<name>A0A4Z0NU35_9HYPH</name>
<keyword evidence="2" id="KW-1185">Reference proteome</keyword>
<sequence length="105" mass="11224">MIASSVGSGTTRARPRTVRRWPTYNLFRRRAEPELVCAVPNDFPVPAFITGEAWSYAGSISAPSEAPPGFSAAVAEHGAETCGFHLFHQLPAVASVPDQGWRVAG</sequence>
<organism evidence="1 2">
    <name type="scientific">Methylobacterium nonmethylotrophicum</name>
    <dbReference type="NCBI Taxonomy" id="1141884"/>
    <lineage>
        <taxon>Bacteria</taxon>
        <taxon>Pseudomonadati</taxon>
        <taxon>Pseudomonadota</taxon>
        <taxon>Alphaproteobacteria</taxon>
        <taxon>Hyphomicrobiales</taxon>
        <taxon>Methylobacteriaceae</taxon>
        <taxon>Methylobacterium</taxon>
    </lineage>
</organism>
<gene>
    <name evidence="1" type="ORF">EU555_10400</name>
</gene>
<dbReference type="Proteomes" id="UP000297535">
    <property type="component" value="Unassembled WGS sequence"/>
</dbReference>
<dbReference type="AlphaFoldDB" id="A0A4Z0NU35"/>
<proteinExistence type="predicted"/>
<comment type="caution">
    <text evidence="1">The sequence shown here is derived from an EMBL/GenBank/DDBJ whole genome shotgun (WGS) entry which is preliminary data.</text>
</comment>
<evidence type="ECO:0000313" key="2">
    <source>
        <dbReference type="Proteomes" id="UP000297535"/>
    </source>
</evidence>
<reference evidence="1 2" key="1">
    <citation type="submission" date="2019-04" db="EMBL/GenBank/DDBJ databases">
        <authorList>
            <person name="Feng G."/>
            <person name="Zhu H."/>
        </authorList>
    </citation>
    <scope>NUCLEOTIDE SEQUENCE [LARGE SCALE GENOMIC DNA]</scope>
    <source>
        <strain evidence="1 2">6HR-1</strain>
    </source>
</reference>
<protein>
    <submittedName>
        <fullName evidence="1">Uncharacterized protein</fullName>
    </submittedName>
</protein>